<dbReference type="OrthoDB" id="10676265at2759"/>
<evidence type="ECO:0000313" key="2">
    <source>
        <dbReference type="EMBL" id="KAF2116346.1"/>
    </source>
</evidence>
<evidence type="ECO:0000313" key="3">
    <source>
        <dbReference type="Proteomes" id="UP000799770"/>
    </source>
</evidence>
<accession>A0A6A5ZAU7</accession>
<keyword evidence="1" id="KW-0472">Membrane</keyword>
<keyword evidence="3" id="KW-1185">Reference proteome</keyword>
<feature type="transmembrane region" description="Helical" evidence="1">
    <location>
        <begin position="19"/>
        <end position="37"/>
    </location>
</feature>
<protein>
    <submittedName>
        <fullName evidence="2">Uncharacterized protein</fullName>
    </submittedName>
</protein>
<dbReference type="AlphaFoldDB" id="A0A6A5ZAU7"/>
<evidence type="ECO:0000256" key="1">
    <source>
        <dbReference type="SAM" id="Phobius"/>
    </source>
</evidence>
<sequence>METKADHCADETATMDGPYFLLGCVFALIITYTPDILPPLLSHLTISLITTTLVPFILASHALLDELHATTLLSSTLKSIRGAYTDLNSHISSLQHSNSRLAQSLNTSKTRTAQLDLQVYELRHCLREAEFLIDRYDAAAQVQMVKRMSCCGETARVGVAQHDGRHGRHDSVQEPEPHSALLHSYHARDRENTDFMSRHGAVFGSDRTVCLMEDTGTRPSEDVKRRLSATSAGSDGTLAVRRMVEGDLHERFEDFVDDEGVQAARIEFVVRQRVFETISHAFEICRKQGRFRPESLAGRRAPTIEDR</sequence>
<keyword evidence="1" id="KW-0812">Transmembrane</keyword>
<name>A0A6A5ZAU7_9PLEO</name>
<reference evidence="2" key="1">
    <citation type="journal article" date="2020" name="Stud. Mycol.">
        <title>101 Dothideomycetes genomes: a test case for predicting lifestyles and emergence of pathogens.</title>
        <authorList>
            <person name="Haridas S."/>
            <person name="Albert R."/>
            <person name="Binder M."/>
            <person name="Bloem J."/>
            <person name="Labutti K."/>
            <person name="Salamov A."/>
            <person name="Andreopoulos B."/>
            <person name="Baker S."/>
            <person name="Barry K."/>
            <person name="Bills G."/>
            <person name="Bluhm B."/>
            <person name="Cannon C."/>
            <person name="Castanera R."/>
            <person name="Culley D."/>
            <person name="Daum C."/>
            <person name="Ezra D."/>
            <person name="Gonzalez J."/>
            <person name="Henrissat B."/>
            <person name="Kuo A."/>
            <person name="Liang C."/>
            <person name="Lipzen A."/>
            <person name="Lutzoni F."/>
            <person name="Magnuson J."/>
            <person name="Mondo S."/>
            <person name="Nolan M."/>
            <person name="Ohm R."/>
            <person name="Pangilinan J."/>
            <person name="Park H.-J."/>
            <person name="Ramirez L."/>
            <person name="Alfaro M."/>
            <person name="Sun H."/>
            <person name="Tritt A."/>
            <person name="Yoshinaga Y."/>
            <person name="Zwiers L.-H."/>
            <person name="Turgeon B."/>
            <person name="Goodwin S."/>
            <person name="Spatafora J."/>
            <person name="Crous P."/>
            <person name="Grigoriev I."/>
        </authorList>
    </citation>
    <scope>NUCLEOTIDE SEQUENCE</scope>
    <source>
        <strain evidence="2">CBS 627.86</strain>
    </source>
</reference>
<keyword evidence="1" id="KW-1133">Transmembrane helix</keyword>
<organism evidence="2 3">
    <name type="scientific">Lophiotrema nucula</name>
    <dbReference type="NCBI Taxonomy" id="690887"/>
    <lineage>
        <taxon>Eukaryota</taxon>
        <taxon>Fungi</taxon>
        <taxon>Dikarya</taxon>
        <taxon>Ascomycota</taxon>
        <taxon>Pezizomycotina</taxon>
        <taxon>Dothideomycetes</taxon>
        <taxon>Pleosporomycetidae</taxon>
        <taxon>Pleosporales</taxon>
        <taxon>Lophiotremataceae</taxon>
        <taxon>Lophiotrema</taxon>
    </lineage>
</organism>
<proteinExistence type="predicted"/>
<gene>
    <name evidence="2" type="ORF">BDV96DRAFT_686724</name>
</gene>
<dbReference type="EMBL" id="ML977321">
    <property type="protein sequence ID" value="KAF2116346.1"/>
    <property type="molecule type" value="Genomic_DNA"/>
</dbReference>
<dbReference type="Proteomes" id="UP000799770">
    <property type="component" value="Unassembled WGS sequence"/>
</dbReference>